<dbReference type="AlphaFoldDB" id="A0A139AGP0"/>
<reference evidence="1 2" key="1">
    <citation type="journal article" date="2015" name="Genome Biol. Evol.">
        <title>Phylogenomic analyses indicate that early fungi evolved digesting cell walls of algal ancestors of land plants.</title>
        <authorList>
            <person name="Chang Y."/>
            <person name="Wang S."/>
            <person name="Sekimoto S."/>
            <person name="Aerts A.L."/>
            <person name="Choi C."/>
            <person name="Clum A."/>
            <person name="LaButti K.M."/>
            <person name="Lindquist E.A."/>
            <person name="Yee Ngan C."/>
            <person name="Ohm R.A."/>
            <person name="Salamov A.A."/>
            <person name="Grigoriev I.V."/>
            <person name="Spatafora J.W."/>
            <person name="Berbee M.L."/>
        </authorList>
    </citation>
    <scope>NUCLEOTIDE SEQUENCE [LARGE SCALE GENOMIC DNA]</scope>
    <source>
        <strain evidence="1 2">JEL478</strain>
    </source>
</reference>
<evidence type="ECO:0000313" key="2">
    <source>
        <dbReference type="Proteomes" id="UP000070544"/>
    </source>
</evidence>
<gene>
    <name evidence="1" type="ORF">M427DRAFT_32157</name>
</gene>
<proteinExistence type="predicted"/>
<dbReference type="OrthoDB" id="550575at2759"/>
<keyword evidence="2" id="KW-1185">Reference proteome</keyword>
<protein>
    <submittedName>
        <fullName evidence="1">Uncharacterized protein</fullName>
    </submittedName>
</protein>
<dbReference type="Proteomes" id="UP000070544">
    <property type="component" value="Unassembled WGS sequence"/>
</dbReference>
<accession>A0A139AGP0</accession>
<name>A0A139AGP0_GONPJ</name>
<organism evidence="1 2">
    <name type="scientific">Gonapodya prolifera (strain JEL478)</name>
    <name type="common">Monoblepharis prolifera</name>
    <dbReference type="NCBI Taxonomy" id="1344416"/>
    <lineage>
        <taxon>Eukaryota</taxon>
        <taxon>Fungi</taxon>
        <taxon>Fungi incertae sedis</taxon>
        <taxon>Chytridiomycota</taxon>
        <taxon>Chytridiomycota incertae sedis</taxon>
        <taxon>Monoblepharidomycetes</taxon>
        <taxon>Monoblepharidales</taxon>
        <taxon>Gonapodyaceae</taxon>
        <taxon>Gonapodya</taxon>
    </lineage>
</organism>
<dbReference type="EMBL" id="KQ965760">
    <property type="protein sequence ID" value="KXS15734.1"/>
    <property type="molecule type" value="Genomic_DNA"/>
</dbReference>
<sequence length="98" mass="10524">MLSSCGITNVSTVTFYILAFPTLTKLAVDGSALAHDEVSKGLLKLTLTDRPGFRLVAERTIAAKSGVPPDISPYTFGQHPANFFALRARLTANDEQTV</sequence>
<evidence type="ECO:0000313" key="1">
    <source>
        <dbReference type="EMBL" id="KXS15734.1"/>
    </source>
</evidence>